<evidence type="ECO:0000313" key="25">
    <source>
        <dbReference type="Proteomes" id="UP000008694"/>
    </source>
</evidence>
<accession>D7KEC8</accession>
<feature type="disulfide bond" evidence="21">
    <location>
        <begin position="3"/>
        <end position="81"/>
    </location>
</feature>
<evidence type="ECO:0000256" key="5">
    <source>
        <dbReference type="ARBA" id="ARBA00012313"/>
    </source>
</evidence>
<feature type="active site" description="Proton acceptor" evidence="17">
    <location>
        <position position="34"/>
    </location>
</feature>
<protein>
    <recommendedName>
        <fullName evidence="5 22">Peroxidase</fullName>
        <ecNumber evidence="5 22">1.11.1.7</ecNumber>
    </recommendedName>
</protein>
<evidence type="ECO:0000256" key="19">
    <source>
        <dbReference type="PIRSR" id="PIRSR600823-3"/>
    </source>
</evidence>
<feature type="binding site" evidence="19">
    <location>
        <position position="210"/>
    </location>
    <ligand>
        <name>Ca(2+)</name>
        <dbReference type="ChEBI" id="CHEBI:29108"/>
        <label>2</label>
    </ligand>
</feature>
<dbReference type="PRINTS" id="PR00461">
    <property type="entry name" value="PLPEROXIDASE"/>
</dbReference>
<feature type="non-terminal residue" evidence="24">
    <location>
        <position position="1"/>
    </location>
</feature>
<feature type="binding site" evidence="19">
    <location>
        <position position="38"/>
    </location>
    <ligand>
        <name>Ca(2+)</name>
        <dbReference type="ChEBI" id="CHEBI:29108"/>
        <label>1</label>
    </ligand>
</feature>
<keyword evidence="9 19" id="KW-0479">Metal-binding</keyword>
<dbReference type="Gene3D" id="1.10.420.10">
    <property type="entry name" value="Peroxidase, domain 2"/>
    <property type="match status" value="1"/>
</dbReference>
<evidence type="ECO:0000256" key="1">
    <source>
        <dbReference type="ARBA" id="ARBA00000189"/>
    </source>
</evidence>
<keyword evidence="7 22" id="KW-0575">Peroxidase</keyword>
<dbReference type="STRING" id="81972.D7KEC8"/>
<feature type="binding site" evidence="18">
    <location>
        <position position="129"/>
    </location>
    <ligand>
        <name>substrate</name>
    </ligand>
</feature>
<feature type="binding site" evidence="19">
    <location>
        <position position="42"/>
    </location>
    <ligand>
        <name>Ca(2+)</name>
        <dbReference type="ChEBI" id="CHEBI:29108"/>
        <label>1</label>
    </ligand>
</feature>
<keyword evidence="15" id="KW-0325">Glycoprotein</keyword>
<evidence type="ECO:0000256" key="6">
    <source>
        <dbReference type="ARBA" id="ARBA00022525"/>
    </source>
</evidence>
<keyword evidence="12 22" id="KW-0560">Oxidoreductase</keyword>
<dbReference type="FunFam" id="1.10.520.10:FF:000001">
    <property type="entry name" value="Peroxidase"/>
    <property type="match status" value="1"/>
</dbReference>
<dbReference type="HOGENOM" id="CLU_010543_0_3_1"/>
<evidence type="ECO:0000256" key="3">
    <source>
        <dbReference type="ARBA" id="ARBA00004116"/>
    </source>
</evidence>
<evidence type="ECO:0000256" key="10">
    <source>
        <dbReference type="ARBA" id="ARBA00022729"/>
    </source>
</evidence>
<feature type="binding site" evidence="19">
    <location>
        <position position="40"/>
    </location>
    <ligand>
        <name>Ca(2+)</name>
        <dbReference type="ChEBI" id="CHEBI:29108"/>
        <label>1</label>
    </ligand>
</feature>
<keyword evidence="6 22" id="KW-0964">Secreted</keyword>
<dbReference type="PRINTS" id="PR00458">
    <property type="entry name" value="PEROXIDASE"/>
</dbReference>
<dbReference type="AlphaFoldDB" id="D7KEC8"/>
<dbReference type="FunFam" id="1.10.420.10:FF:000008">
    <property type="entry name" value="Peroxidase"/>
    <property type="match status" value="1"/>
</dbReference>
<evidence type="ECO:0000259" key="23">
    <source>
        <dbReference type="PROSITE" id="PS50873"/>
    </source>
</evidence>
<evidence type="ECO:0000256" key="13">
    <source>
        <dbReference type="ARBA" id="ARBA00023004"/>
    </source>
</evidence>
<evidence type="ECO:0000256" key="20">
    <source>
        <dbReference type="PIRSR" id="PIRSR600823-4"/>
    </source>
</evidence>
<evidence type="ECO:0000256" key="16">
    <source>
        <dbReference type="ARBA" id="ARBA00023324"/>
    </source>
</evidence>
<organism evidence="25">
    <name type="scientific">Arabidopsis lyrata subsp. lyrata</name>
    <name type="common">Lyre-leaved rock-cress</name>
    <dbReference type="NCBI Taxonomy" id="81972"/>
    <lineage>
        <taxon>Eukaryota</taxon>
        <taxon>Viridiplantae</taxon>
        <taxon>Streptophyta</taxon>
        <taxon>Embryophyta</taxon>
        <taxon>Tracheophyta</taxon>
        <taxon>Spermatophyta</taxon>
        <taxon>Magnoliopsida</taxon>
        <taxon>eudicotyledons</taxon>
        <taxon>Gunneridae</taxon>
        <taxon>Pentapetalae</taxon>
        <taxon>rosids</taxon>
        <taxon>malvids</taxon>
        <taxon>Brassicales</taxon>
        <taxon>Brassicaceae</taxon>
        <taxon>Camelineae</taxon>
        <taxon>Arabidopsis</taxon>
    </lineage>
</organism>
<gene>
    <name evidence="24" type="ORF">ARALYDRAFT_470522</name>
</gene>
<reference evidence="25" key="1">
    <citation type="journal article" date="2011" name="Nat. Genet.">
        <title>The Arabidopsis lyrata genome sequence and the basis of rapid genome size change.</title>
        <authorList>
            <person name="Hu T.T."/>
            <person name="Pattyn P."/>
            <person name="Bakker E.G."/>
            <person name="Cao J."/>
            <person name="Cheng J.-F."/>
            <person name="Clark R.M."/>
            <person name="Fahlgren N."/>
            <person name="Fawcett J.A."/>
            <person name="Grimwood J."/>
            <person name="Gundlach H."/>
            <person name="Haberer G."/>
            <person name="Hollister J.D."/>
            <person name="Ossowski S."/>
            <person name="Ottilar R.P."/>
            <person name="Salamov A.A."/>
            <person name="Schneeberger K."/>
            <person name="Spannagl M."/>
            <person name="Wang X."/>
            <person name="Yang L."/>
            <person name="Nasrallah M.E."/>
            <person name="Bergelson J."/>
            <person name="Carrington J.C."/>
            <person name="Gaut B.S."/>
            <person name="Schmutz J."/>
            <person name="Mayer K.F.X."/>
            <person name="Van de Peer Y."/>
            <person name="Grigoriev I.V."/>
            <person name="Nordborg M."/>
            <person name="Weigel D."/>
            <person name="Guo Y.-L."/>
        </authorList>
    </citation>
    <scope>NUCLEOTIDE SEQUENCE [LARGE SCALE GENOMIC DNA]</scope>
    <source>
        <strain evidence="25">cv. MN47</strain>
    </source>
</reference>
<dbReference type="GO" id="GO:0046872">
    <property type="term" value="F:metal ion binding"/>
    <property type="evidence" value="ECO:0007669"/>
    <property type="project" value="UniProtKB-UniRule"/>
</dbReference>
<evidence type="ECO:0000313" key="24">
    <source>
        <dbReference type="EMBL" id="EFH68534.1"/>
    </source>
</evidence>
<dbReference type="PANTHER" id="PTHR31235">
    <property type="entry name" value="PEROXIDASE 25-RELATED"/>
    <property type="match status" value="1"/>
</dbReference>
<dbReference type="PROSITE" id="PS00436">
    <property type="entry name" value="PEROXIDASE_2"/>
    <property type="match status" value="1"/>
</dbReference>
<feature type="disulfide bond" evidence="21">
    <location>
        <begin position="166"/>
        <end position="198"/>
    </location>
</feature>
<keyword evidence="25" id="KW-1185">Reference proteome</keyword>
<dbReference type="EC" id="1.11.1.7" evidence="5 22"/>
<dbReference type="InterPro" id="IPR002016">
    <property type="entry name" value="Haem_peroxidase"/>
</dbReference>
<keyword evidence="10" id="KW-0732">Signal</keyword>
<comment type="catalytic activity">
    <reaction evidence="1 22">
        <text>2 a phenolic donor + H2O2 = 2 a phenolic radical donor + 2 H2O</text>
        <dbReference type="Rhea" id="RHEA:56136"/>
        <dbReference type="ChEBI" id="CHEBI:15377"/>
        <dbReference type="ChEBI" id="CHEBI:16240"/>
        <dbReference type="ChEBI" id="CHEBI:139520"/>
        <dbReference type="ChEBI" id="CHEBI:139521"/>
        <dbReference type="EC" id="1.11.1.7"/>
    </reaction>
</comment>
<dbReference type="PROSITE" id="PS00435">
    <property type="entry name" value="PEROXIDASE_1"/>
    <property type="match status" value="1"/>
</dbReference>
<dbReference type="GO" id="GO:0005773">
    <property type="term" value="C:vacuole"/>
    <property type="evidence" value="ECO:0007669"/>
    <property type="project" value="UniProtKB-SubCell"/>
</dbReference>
<evidence type="ECO:0000256" key="9">
    <source>
        <dbReference type="ARBA" id="ARBA00022723"/>
    </source>
</evidence>
<dbReference type="InterPro" id="IPR019794">
    <property type="entry name" value="Peroxidases_AS"/>
</dbReference>
<comment type="cofactor">
    <cofactor evidence="19 22">
        <name>heme b</name>
        <dbReference type="ChEBI" id="CHEBI:60344"/>
    </cofactor>
    <text evidence="19 22">Binds 1 heme b (iron(II)-protoporphyrin IX) group per subunit.</text>
</comment>
<dbReference type="Gramene" id="fgenesh2_kg.1__476__AT1G05240.1">
    <property type="protein sequence ID" value="fgenesh2_kg.1__476__AT1G05240.1"/>
    <property type="gene ID" value="fgenesh2_kg.1__476__AT1G05240.1"/>
</dbReference>
<evidence type="ECO:0000256" key="11">
    <source>
        <dbReference type="ARBA" id="ARBA00022837"/>
    </source>
</evidence>
<proteinExistence type="inferred from homology"/>
<dbReference type="CDD" id="cd00693">
    <property type="entry name" value="secretory_peroxidase"/>
    <property type="match status" value="1"/>
</dbReference>
<sequence length="288" mass="31709">SKCPDAERIVRRVTEQYVSRKPSLAASLLRMHFHDCFVRGCDGSVLLKTPKNDAERNAIPNLTLRGFEVVDAAKTALEKKCPNLVSCADVLALVARDAVAVIKGPWWPVPLGRRDGRISKLTDALQNLPSPFADIKTLKKNFADKGLNAKDLVVLSGGHTIGISSCALVNTRIYNFTGKGDFDPSMNPSYVRALKKKCSPTDFKSVLEMDPGSAKKFDPHYFTAVAQKKGLFISDSTLLDDLETKLYVQTANEVTFNKDFSDSMVKLGKVQILTGKNGEIRKRCAFPN</sequence>
<feature type="binding site" evidence="19">
    <location>
        <position position="44"/>
    </location>
    <ligand>
        <name>Ca(2+)</name>
        <dbReference type="ChEBI" id="CHEBI:29108"/>
        <label>1</label>
    </ligand>
</feature>
<feature type="binding site" description="axial binding residue" evidence="19">
    <location>
        <position position="159"/>
    </location>
    <ligand>
        <name>heme b</name>
        <dbReference type="ChEBI" id="CHEBI:60344"/>
    </ligand>
    <ligandPart>
        <name>Fe</name>
        <dbReference type="ChEBI" id="CHEBI:18248"/>
    </ligandPart>
</feature>
<name>D7KEC8_ARALL</name>
<comment type="cofactor">
    <cofactor evidence="19 22">
        <name>Ca(2+)</name>
        <dbReference type="ChEBI" id="CHEBI:29108"/>
    </cofactor>
    <text evidence="19 22">Binds 2 calcium ions per subunit.</text>
</comment>
<dbReference type="GO" id="GO:0042744">
    <property type="term" value="P:hydrogen peroxide catabolic process"/>
    <property type="evidence" value="ECO:0007669"/>
    <property type="project" value="UniProtKB-KW"/>
</dbReference>
<keyword evidence="11 19" id="KW-0106">Calcium</keyword>
<dbReference type="InterPro" id="IPR019793">
    <property type="entry name" value="Peroxidases_heam-ligand_BS"/>
</dbReference>
<dbReference type="GO" id="GO:0020037">
    <property type="term" value="F:heme binding"/>
    <property type="evidence" value="ECO:0007669"/>
    <property type="project" value="UniProtKB-UniRule"/>
</dbReference>
<dbReference type="GO" id="GO:0005576">
    <property type="term" value="C:extracellular region"/>
    <property type="evidence" value="ECO:0007669"/>
    <property type="project" value="UniProtKB-SubCell"/>
</dbReference>
<evidence type="ECO:0000256" key="18">
    <source>
        <dbReference type="PIRSR" id="PIRSR600823-2"/>
    </source>
</evidence>
<keyword evidence="8 22" id="KW-0349">Heme</keyword>
<keyword evidence="16 22" id="KW-0376">Hydrogen peroxide</keyword>
<evidence type="ECO:0000256" key="22">
    <source>
        <dbReference type="RuleBase" id="RU362060"/>
    </source>
</evidence>
<dbReference type="InterPro" id="IPR010255">
    <property type="entry name" value="Haem_peroxidase_sf"/>
</dbReference>
<evidence type="ECO:0000256" key="8">
    <source>
        <dbReference type="ARBA" id="ARBA00022617"/>
    </source>
</evidence>
<dbReference type="InterPro" id="IPR033905">
    <property type="entry name" value="Secretory_peroxidase"/>
</dbReference>
<feature type="disulfide bond" evidence="21">
    <location>
        <begin position="36"/>
        <end position="41"/>
    </location>
</feature>
<dbReference type="GO" id="GO:0140825">
    <property type="term" value="F:lactoperoxidase activity"/>
    <property type="evidence" value="ECO:0007669"/>
    <property type="project" value="UniProtKB-EC"/>
</dbReference>
<dbReference type="GO" id="GO:0006979">
    <property type="term" value="P:response to oxidative stress"/>
    <property type="evidence" value="ECO:0007669"/>
    <property type="project" value="UniProtKB-UniRule"/>
</dbReference>
<comment type="similarity">
    <text evidence="22">Belongs to the peroxidase family. Classical plant (class III) peroxidase subfamily.</text>
</comment>
<evidence type="ECO:0000256" key="14">
    <source>
        <dbReference type="ARBA" id="ARBA00023157"/>
    </source>
</evidence>
<evidence type="ECO:0000256" key="21">
    <source>
        <dbReference type="PIRSR" id="PIRSR600823-5"/>
    </source>
</evidence>
<feature type="domain" description="Plant heme peroxidase family profile" evidence="23">
    <location>
        <begin position="1"/>
        <end position="288"/>
    </location>
</feature>
<comment type="similarity">
    <text evidence="4">Belongs to the peroxidase family. Ascorbate peroxidase subfamily.</text>
</comment>
<comment type="function">
    <text evidence="2">Removal of H(2)O(2), oxidation of toxic reductants, biosynthesis and degradation of lignin, suberization, auxin catabolism, response to environmental stresses such as wounding, pathogen attack and oxidative stress. These functions might be dependent on each isozyme/isoform in each plant tissue.</text>
</comment>
<keyword evidence="13 19" id="KW-0408">Iron</keyword>
<evidence type="ECO:0000256" key="4">
    <source>
        <dbReference type="ARBA" id="ARBA00006873"/>
    </source>
</evidence>
<evidence type="ECO:0000256" key="15">
    <source>
        <dbReference type="ARBA" id="ARBA00023180"/>
    </source>
</evidence>
<dbReference type="InterPro" id="IPR000823">
    <property type="entry name" value="Peroxidase_pln"/>
</dbReference>
<evidence type="ECO:0000256" key="2">
    <source>
        <dbReference type="ARBA" id="ARBA00002322"/>
    </source>
</evidence>
<feature type="binding site" evidence="19">
    <location>
        <position position="35"/>
    </location>
    <ligand>
        <name>Ca(2+)</name>
        <dbReference type="ChEBI" id="CHEBI:29108"/>
        <label>1</label>
    </ligand>
</feature>
<feature type="disulfide bond" evidence="21">
    <location>
        <begin position="87"/>
        <end position="284"/>
    </location>
</feature>
<dbReference type="Proteomes" id="UP000008694">
    <property type="component" value="Unassembled WGS sequence"/>
</dbReference>
<feature type="site" description="Transition state stabilizer" evidence="20">
    <location>
        <position position="30"/>
    </location>
</feature>
<feature type="binding site" evidence="19">
    <location>
        <position position="55"/>
    </location>
    <ligand>
        <name>Ca(2+)</name>
        <dbReference type="ChEBI" id="CHEBI:29108"/>
        <label>1</label>
    </ligand>
</feature>
<dbReference type="EMBL" id="GL348713">
    <property type="protein sequence ID" value="EFH68534.1"/>
    <property type="molecule type" value="Genomic_DNA"/>
</dbReference>
<dbReference type="Gene3D" id="1.10.520.10">
    <property type="match status" value="1"/>
</dbReference>
<evidence type="ECO:0000256" key="7">
    <source>
        <dbReference type="ARBA" id="ARBA00022559"/>
    </source>
</evidence>
<dbReference type="SUPFAM" id="SSF48113">
    <property type="entry name" value="Heme-dependent peroxidases"/>
    <property type="match status" value="1"/>
</dbReference>
<dbReference type="PROSITE" id="PS50873">
    <property type="entry name" value="PEROXIDASE_4"/>
    <property type="match status" value="1"/>
</dbReference>
<evidence type="ECO:0000256" key="17">
    <source>
        <dbReference type="PIRSR" id="PIRSR600823-1"/>
    </source>
</evidence>
<dbReference type="Pfam" id="PF00141">
    <property type="entry name" value="peroxidase"/>
    <property type="match status" value="1"/>
</dbReference>
<evidence type="ECO:0000256" key="12">
    <source>
        <dbReference type="ARBA" id="ARBA00023002"/>
    </source>
</evidence>
<feature type="binding site" evidence="19">
    <location>
        <position position="160"/>
    </location>
    <ligand>
        <name>Ca(2+)</name>
        <dbReference type="ChEBI" id="CHEBI:29108"/>
        <label>2</label>
    </ligand>
</feature>
<keyword evidence="14 21" id="KW-1015">Disulfide bond</keyword>
<feature type="binding site" evidence="19">
    <location>
        <position position="218"/>
    </location>
    <ligand>
        <name>Ca(2+)</name>
        <dbReference type="ChEBI" id="CHEBI:29108"/>
        <label>2</label>
    </ligand>
</feature>
<comment type="subcellular location">
    <subcellularLocation>
        <location evidence="22">Secreted</location>
    </subcellularLocation>
    <subcellularLocation>
        <location evidence="3">Vacuole</location>
    </subcellularLocation>
</comment>